<gene>
    <name evidence="1" type="ORF">GCM10022271_13410</name>
</gene>
<dbReference type="Pfam" id="PF16267">
    <property type="entry name" value="DUF4920"/>
    <property type="match status" value="1"/>
</dbReference>
<protein>
    <recommendedName>
        <fullName evidence="3">DUF4920 domain-containing protein</fullName>
    </recommendedName>
</protein>
<proteinExistence type="predicted"/>
<accession>A0ABP7H4A3</accession>
<evidence type="ECO:0000313" key="1">
    <source>
        <dbReference type="EMBL" id="GAA3782422.1"/>
    </source>
</evidence>
<dbReference type="EMBL" id="BAABBI010000001">
    <property type="protein sequence ID" value="GAA3782422.1"/>
    <property type="molecule type" value="Genomic_DNA"/>
</dbReference>
<dbReference type="Proteomes" id="UP001501456">
    <property type="component" value="Unassembled WGS sequence"/>
</dbReference>
<dbReference type="PROSITE" id="PS51257">
    <property type="entry name" value="PROKAR_LIPOPROTEIN"/>
    <property type="match status" value="1"/>
</dbReference>
<name>A0ABP7H4A3_9FLAO</name>
<evidence type="ECO:0008006" key="3">
    <source>
        <dbReference type="Google" id="ProtNLM"/>
    </source>
</evidence>
<keyword evidence="2" id="KW-1185">Reference proteome</keyword>
<evidence type="ECO:0000313" key="2">
    <source>
        <dbReference type="Proteomes" id="UP001501456"/>
    </source>
</evidence>
<sequence length="169" mass="18831">MKNILYVFLLALLVVSCKNENKEEVSVEEEVTTEVTYVPFGDKIEADNALSAQDMAAKYGAMKVGDSISTKMTAKVNSVCQVKGCWMRLDLGNDEEVMVKFKDYAFFMPKNISGKDVIIDGNAYVNEISVEDLKHYAEDAGKTEEEIAAITEPRKTYTFMADGVLLVEE</sequence>
<organism evidence="1 2">
    <name type="scientific">Corallibacter vietnamensis</name>
    <dbReference type="NCBI Taxonomy" id="904130"/>
    <lineage>
        <taxon>Bacteria</taxon>
        <taxon>Pseudomonadati</taxon>
        <taxon>Bacteroidota</taxon>
        <taxon>Flavobacteriia</taxon>
        <taxon>Flavobacteriales</taxon>
        <taxon>Flavobacteriaceae</taxon>
        <taxon>Corallibacter</taxon>
    </lineage>
</organism>
<dbReference type="RefSeq" id="WP_344728609.1">
    <property type="nucleotide sequence ID" value="NZ_BAABBI010000001.1"/>
</dbReference>
<dbReference type="InterPro" id="IPR032577">
    <property type="entry name" value="DUF4920"/>
</dbReference>
<reference evidence="2" key="1">
    <citation type="journal article" date="2019" name="Int. J. Syst. Evol. Microbiol.">
        <title>The Global Catalogue of Microorganisms (GCM) 10K type strain sequencing project: providing services to taxonomists for standard genome sequencing and annotation.</title>
        <authorList>
            <consortium name="The Broad Institute Genomics Platform"/>
            <consortium name="The Broad Institute Genome Sequencing Center for Infectious Disease"/>
            <person name="Wu L."/>
            <person name="Ma J."/>
        </authorList>
    </citation>
    <scope>NUCLEOTIDE SEQUENCE [LARGE SCALE GENOMIC DNA]</scope>
    <source>
        <strain evidence="2">JCM 17525</strain>
    </source>
</reference>
<comment type="caution">
    <text evidence="1">The sequence shown here is derived from an EMBL/GenBank/DDBJ whole genome shotgun (WGS) entry which is preliminary data.</text>
</comment>